<organism evidence="2 3">
    <name type="scientific">Coccomyxa viridis</name>
    <dbReference type="NCBI Taxonomy" id="1274662"/>
    <lineage>
        <taxon>Eukaryota</taxon>
        <taxon>Viridiplantae</taxon>
        <taxon>Chlorophyta</taxon>
        <taxon>core chlorophytes</taxon>
        <taxon>Trebouxiophyceae</taxon>
        <taxon>Trebouxiophyceae incertae sedis</taxon>
        <taxon>Coccomyxaceae</taxon>
        <taxon>Coccomyxa</taxon>
    </lineage>
</organism>
<evidence type="ECO:0000313" key="3">
    <source>
        <dbReference type="Proteomes" id="UP001314263"/>
    </source>
</evidence>
<dbReference type="EMBL" id="CAUYUE010000006">
    <property type="protein sequence ID" value="CAK0780303.1"/>
    <property type="molecule type" value="Genomic_DNA"/>
</dbReference>
<feature type="signal peptide" evidence="1">
    <location>
        <begin position="1"/>
        <end position="24"/>
    </location>
</feature>
<accession>A0AAV1I4N0</accession>
<keyword evidence="1" id="KW-0732">Signal</keyword>
<feature type="chain" id="PRO_5043471812" evidence="1">
    <location>
        <begin position="25"/>
        <end position="222"/>
    </location>
</feature>
<reference evidence="2 3" key="1">
    <citation type="submission" date="2023-10" db="EMBL/GenBank/DDBJ databases">
        <authorList>
            <person name="Maclean D."/>
            <person name="Macfadyen A."/>
        </authorList>
    </citation>
    <scope>NUCLEOTIDE SEQUENCE [LARGE SCALE GENOMIC DNA]</scope>
</reference>
<dbReference type="Proteomes" id="UP001314263">
    <property type="component" value="Unassembled WGS sequence"/>
</dbReference>
<gene>
    <name evidence="2" type="ORF">CVIRNUC_005004</name>
</gene>
<proteinExistence type="predicted"/>
<sequence>MFSKSFALLAASAALLALATPSSALSWELCDSYASEWVTDSPHLEGKFPFYSLIFSCNGGLNIEGKQVDACVNNGTACGQPAADAFCKYIGFDGANPDMEQTAPADEPVRAVTGEWCVSQGNYQDLGALNRTQFDDLASVNANKQHCNRLTSATCYRRRDTMGKVFEQLQANATQAAPQQTAVQQSVIRTAATAGATATSEPANMAVTAVGGRRLKGFAQMS</sequence>
<comment type="caution">
    <text evidence="2">The sequence shown here is derived from an EMBL/GenBank/DDBJ whole genome shotgun (WGS) entry which is preliminary data.</text>
</comment>
<evidence type="ECO:0000256" key="1">
    <source>
        <dbReference type="SAM" id="SignalP"/>
    </source>
</evidence>
<evidence type="ECO:0000313" key="2">
    <source>
        <dbReference type="EMBL" id="CAK0780303.1"/>
    </source>
</evidence>
<protein>
    <submittedName>
        <fullName evidence="2">Uncharacterized protein</fullName>
    </submittedName>
</protein>
<dbReference type="AlphaFoldDB" id="A0AAV1I4N0"/>
<keyword evidence="3" id="KW-1185">Reference proteome</keyword>
<name>A0AAV1I4N0_9CHLO</name>